<dbReference type="RefSeq" id="WP_200822365.1">
    <property type="nucleotide sequence ID" value="NZ_FCOL02000101.1"/>
</dbReference>
<keyword evidence="2" id="KW-1185">Reference proteome</keyword>
<dbReference type="EMBL" id="FCOL02000101">
    <property type="protein sequence ID" value="SAL83615.1"/>
    <property type="molecule type" value="Genomic_DNA"/>
</dbReference>
<dbReference type="AlphaFoldDB" id="A0A158KRI7"/>
<accession>A0A158KRI7</accession>
<dbReference type="Proteomes" id="UP000054925">
    <property type="component" value="Unassembled WGS sequence"/>
</dbReference>
<proteinExistence type="predicted"/>
<reference evidence="1" key="1">
    <citation type="submission" date="2016-01" db="EMBL/GenBank/DDBJ databases">
        <authorList>
            <person name="Peeters C."/>
        </authorList>
    </citation>
    <scope>NUCLEOTIDE SEQUENCE [LARGE SCALE GENOMIC DNA]</scope>
    <source>
        <strain evidence="1">LMG 22937</strain>
    </source>
</reference>
<evidence type="ECO:0000313" key="2">
    <source>
        <dbReference type="Proteomes" id="UP000054925"/>
    </source>
</evidence>
<dbReference type="Pfam" id="PF10616">
    <property type="entry name" value="DUF2471"/>
    <property type="match status" value="1"/>
</dbReference>
<protein>
    <submittedName>
        <fullName evidence="1">Uncharacterized protein</fullName>
    </submittedName>
</protein>
<dbReference type="InterPro" id="IPR018894">
    <property type="entry name" value="DUF2471"/>
</dbReference>
<organism evidence="1 2">
    <name type="scientific">Caballeronia terrestris</name>
    <dbReference type="NCBI Taxonomy" id="1226301"/>
    <lineage>
        <taxon>Bacteria</taxon>
        <taxon>Pseudomonadati</taxon>
        <taxon>Pseudomonadota</taxon>
        <taxon>Betaproteobacteria</taxon>
        <taxon>Burkholderiales</taxon>
        <taxon>Burkholderiaceae</taxon>
        <taxon>Caballeronia</taxon>
    </lineage>
</organism>
<evidence type="ECO:0000313" key="1">
    <source>
        <dbReference type="EMBL" id="SAL83615.1"/>
    </source>
</evidence>
<name>A0A158KRI7_9BURK</name>
<comment type="caution">
    <text evidence="1">The sequence shown here is derived from an EMBL/GenBank/DDBJ whole genome shotgun (WGS) entry which is preliminary data.</text>
</comment>
<gene>
    <name evidence="1" type="ORF">AWB67_06455</name>
</gene>
<sequence length="206" mass="22660">MLHISIMGLDVVEELREHAVLSFTALAATCHVLFGARQWLRRLRAPYSLREALADCRSHIIESGESPPGRGGAMDLLIAADAAVRDALPALVGRYKSAGALTWEVLYKIEADVLAHLAATGEHPKRVLDVIRAPAERNHPRDERPASFEGHDLVPVVFQAIEEAWRRLDKGDSLASIHRCTSDMVTKERVANTTPVDADCGCVQKR</sequence>